<protein>
    <submittedName>
        <fullName evidence="2">Uncharacterized protein</fullName>
    </submittedName>
</protein>
<evidence type="ECO:0000313" key="3">
    <source>
        <dbReference type="Proteomes" id="UP001465976"/>
    </source>
</evidence>
<accession>A0ABR3FNY3</accession>
<feature type="region of interest" description="Disordered" evidence="1">
    <location>
        <begin position="34"/>
        <end position="96"/>
    </location>
</feature>
<evidence type="ECO:0000256" key="1">
    <source>
        <dbReference type="SAM" id="MobiDB-lite"/>
    </source>
</evidence>
<reference evidence="2 3" key="1">
    <citation type="submission" date="2024-02" db="EMBL/GenBank/DDBJ databases">
        <title>A draft genome for the cacao thread blight pathogen Marasmius crinis-equi.</title>
        <authorList>
            <person name="Cohen S.P."/>
            <person name="Baruah I.K."/>
            <person name="Amoako-Attah I."/>
            <person name="Bukari Y."/>
            <person name="Meinhardt L.W."/>
            <person name="Bailey B.A."/>
        </authorList>
    </citation>
    <scope>NUCLEOTIDE SEQUENCE [LARGE SCALE GENOMIC DNA]</scope>
    <source>
        <strain evidence="2 3">GH-76</strain>
    </source>
</reference>
<proteinExistence type="predicted"/>
<dbReference type="EMBL" id="JBAHYK010000192">
    <property type="protein sequence ID" value="KAL0576869.1"/>
    <property type="molecule type" value="Genomic_DNA"/>
</dbReference>
<comment type="caution">
    <text evidence="2">The sequence shown here is derived from an EMBL/GenBank/DDBJ whole genome shotgun (WGS) entry which is preliminary data.</text>
</comment>
<name>A0ABR3FNY3_9AGAR</name>
<gene>
    <name evidence="2" type="ORF">V5O48_005104</name>
</gene>
<sequence length="517" mass="55502">MAYHNSFQGRLSLCSLRKSRPDFFHSDTLGYSNANEPHSGNGSNSSSFKHGGVHGQDRSSGDCDAPADGPFASATVPRNNNSNHVTPHNATNHTNLANHFGNLSAAASIHDDKTHLPILPPLHFPSVPSLLPSSSSSQSQTQTRSSFDAMQNSYHHIGPAHDDRSYQQYPISFSYGAASLPVMPEPSTSQHKLPGRYGTNPFYDFTSHYGDTRYDGGAMLQETSELSTVGDDDDDDDIEIISEGYGLGGEGYESSDMELDSDAYHQPSAVPSEDPHAFIQFQAPTSSDPPQTQSCFKLTSCEYEPEWYPCDISPEGNGFTCPWSAGKQSDSLEPPWSQVQTVHPGNSLRYHPDHPVVASSLYSGCSEPFKQGQGDIASYSDSSPHCDYDARNTTPSDISSSASPLSPIDGLTYPASHFVPASFSIPTQAPYSHSMSGIAYPSNAGYDPTVPVKSDETSEVASTPFIAAFLNGNGLVNSSSVPITNSQPILHAPRPVRPIPTVSFEDLAASILDVSKA</sequence>
<organism evidence="2 3">
    <name type="scientific">Marasmius crinis-equi</name>
    <dbReference type="NCBI Taxonomy" id="585013"/>
    <lineage>
        <taxon>Eukaryota</taxon>
        <taxon>Fungi</taxon>
        <taxon>Dikarya</taxon>
        <taxon>Basidiomycota</taxon>
        <taxon>Agaricomycotina</taxon>
        <taxon>Agaricomycetes</taxon>
        <taxon>Agaricomycetidae</taxon>
        <taxon>Agaricales</taxon>
        <taxon>Marasmiineae</taxon>
        <taxon>Marasmiaceae</taxon>
        <taxon>Marasmius</taxon>
    </lineage>
</organism>
<feature type="compositionally biased region" description="Polar residues" evidence="1">
    <location>
        <begin position="34"/>
        <end position="48"/>
    </location>
</feature>
<feature type="compositionally biased region" description="Polar residues" evidence="1">
    <location>
        <begin position="76"/>
        <end position="86"/>
    </location>
</feature>
<keyword evidence="3" id="KW-1185">Reference proteome</keyword>
<evidence type="ECO:0000313" key="2">
    <source>
        <dbReference type="EMBL" id="KAL0576869.1"/>
    </source>
</evidence>
<dbReference type="Proteomes" id="UP001465976">
    <property type="component" value="Unassembled WGS sequence"/>
</dbReference>